<sequence>MGEDERPGIAVTGATGRLGGRVARLLAERGVAQRLAVRSPERAPDLAGAVPVRCAYDQPELVRSALDGVETVLMVSGSETPDRVDQHRTFIDAAAAAGVRRLVYISFFGASPTATFTLARDHWATEEHLRASGLSTVLLRDNFYLDFLPELVEPDGVIRGPARTGRVAAVAQDDIAEAAAAILVDPSGHDGATYSLTGPEALTLDEAARVISRRTGRSVTFEDQTVDEAYASRAGQAPDWQLDAWVSTYTAIASGELDGVTDDIPTLTGHRARSLDDLLAGR</sequence>
<dbReference type="InterPro" id="IPR052718">
    <property type="entry name" value="NmrA-type_oxidoreductase"/>
</dbReference>
<gene>
    <name evidence="2" type="ORF">ACFPEL_10645</name>
</gene>
<feature type="domain" description="NmrA-like" evidence="1">
    <location>
        <begin position="9"/>
        <end position="224"/>
    </location>
</feature>
<dbReference type="Gene3D" id="3.90.25.10">
    <property type="entry name" value="UDP-galactose 4-epimerase, domain 1"/>
    <property type="match status" value="1"/>
</dbReference>
<keyword evidence="3" id="KW-1185">Reference proteome</keyword>
<dbReference type="Pfam" id="PF05368">
    <property type="entry name" value="NmrA"/>
    <property type="match status" value="1"/>
</dbReference>
<dbReference type="InterPro" id="IPR008030">
    <property type="entry name" value="NmrA-like"/>
</dbReference>
<dbReference type="EMBL" id="JBHSIM010000020">
    <property type="protein sequence ID" value="MFC4832867.1"/>
    <property type="molecule type" value="Genomic_DNA"/>
</dbReference>
<proteinExistence type="predicted"/>
<dbReference type="RefSeq" id="WP_274188229.1">
    <property type="nucleotide sequence ID" value="NZ_BAABHN010000020.1"/>
</dbReference>
<reference evidence="3" key="1">
    <citation type="journal article" date="2019" name="Int. J. Syst. Evol. Microbiol.">
        <title>The Global Catalogue of Microorganisms (GCM) 10K type strain sequencing project: providing services to taxonomists for standard genome sequencing and annotation.</title>
        <authorList>
            <consortium name="The Broad Institute Genomics Platform"/>
            <consortium name="The Broad Institute Genome Sequencing Center for Infectious Disease"/>
            <person name="Wu L."/>
            <person name="Ma J."/>
        </authorList>
    </citation>
    <scope>NUCLEOTIDE SEQUENCE [LARGE SCALE GENOMIC DNA]</scope>
    <source>
        <strain evidence="3">CCUG 50347</strain>
    </source>
</reference>
<organism evidence="2 3">
    <name type="scientific">Actinomycetospora chibensis</name>
    <dbReference type="NCBI Taxonomy" id="663606"/>
    <lineage>
        <taxon>Bacteria</taxon>
        <taxon>Bacillati</taxon>
        <taxon>Actinomycetota</taxon>
        <taxon>Actinomycetes</taxon>
        <taxon>Pseudonocardiales</taxon>
        <taxon>Pseudonocardiaceae</taxon>
        <taxon>Actinomycetospora</taxon>
    </lineage>
</organism>
<dbReference type="EC" id="1.6.5.2" evidence="2"/>
<name>A0ABV9RHM5_9PSEU</name>
<dbReference type="PANTHER" id="PTHR47129:SF1">
    <property type="entry name" value="NMRA-LIKE DOMAIN-CONTAINING PROTEIN"/>
    <property type="match status" value="1"/>
</dbReference>
<dbReference type="InterPro" id="IPR036291">
    <property type="entry name" value="NAD(P)-bd_dom_sf"/>
</dbReference>
<evidence type="ECO:0000259" key="1">
    <source>
        <dbReference type="Pfam" id="PF05368"/>
    </source>
</evidence>
<accession>A0ABV9RHM5</accession>
<evidence type="ECO:0000313" key="2">
    <source>
        <dbReference type="EMBL" id="MFC4832867.1"/>
    </source>
</evidence>
<dbReference type="Gene3D" id="3.40.50.720">
    <property type="entry name" value="NAD(P)-binding Rossmann-like Domain"/>
    <property type="match status" value="1"/>
</dbReference>
<dbReference type="PANTHER" id="PTHR47129">
    <property type="entry name" value="QUINONE OXIDOREDUCTASE 2"/>
    <property type="match status" value="1"/>
</dbReference>
<comment type="caution">
    <text evidence="2">The sequence shown here is derived from an EMBL/GenBank/DDBJ whole genome shotgun (WGS) entry which is preliminary data.</text>
</comment>
<evidence type="ECO:0000313" key="3">
    <source>
        <dbReference type="Proteomes" id="UP001595909"/>
    </source>
</evidence>
<dbReference type="GO" id="GO:0003955">
    <property type="term" value="F:NAD(P)H dehydrogenase (quinone) activity"/>
    <property type="evidence" value="ECO:0007669"/>
    <property type="project" value="UniProtKB-EC"/>
</dbReference>
<dbReference type="SUPFAM" id="SSF51735">
    <property type="entry name" value="NAD(P)-binding Rossmann-fold domains"/>
    <property type="match status" value="1"/>
</dbReference>
<protein>
    <submittedName>
        <fullName evidence="2">SDR family oxidoreductase</fullName>
        <ecNumber evidence="2">1.6.5.2</ecNumber>
    </submittedName>
</protein>
<dbReference type="CDD" id="cd05269">
    <property type="entry name" value="TMR_SDR_a"/>
    <property type="match status" value="1"/>
</dbReference>
<dbReference type="Proteomes" id="UP001595909">
    <property type="component" value="Unassembled WGS sequence"/>
</dbReference>
<keyword evidence="2" id="KW-0560">Oxidoreductase</keyword>